<organism evidence="1 2">
    <name type="scientific">Coniosporium uncinatum</name>
    <dbReference type="NCBI Taxonomy" id="93489"/>
    <lineage>
        <taxon>Eukaryota</taxon>
        <taxon>Fungi</taxon>
        <taxon>Dikarya</taxon>
        <taxon>Ascomycota</taxon>
        <taxon>Pezizomycotina</taxon>
        <taxon>Dothideomycetes</taxon>
        <taxon>Dothideomycetes incertae sedis</taxon>
        <taxon>Coniosporium</taxon>
    </lineage>
</organism>
<evidence type="ECO:0000313" key="1">
    <source>
        <dbReference type="EMBL" id="KAK3080936.1"/>
    </source>
</evidence>
<keyword evidence="2" id="KW-1185">Reference proteome</keyword>
<proteinExistence type="predicted"/>
<protein>
    <submittedName>
        <fullName evidence="1">Uncharacterized protein</fullName>
    </submittedName>
</protein>
<dbReference type="EMBL" id="JAWDJW010000345">
    <property type="protein sequence ID" value="KAK3080936.1"/>
    <property type="molecule type" value="Genomic_DNA"/>
</dbReference>
<sequence>MSLSRSPSPQRGGGWSSPGLTTPYNSTSRRSSPMRAYANGGPNNITWASAKAKSAEVKSYPAFETRNQNVFARYARKFSTGMGLPTFNGDPDKDYAEKEKLGR</sequence>
<dbReference type="Proteomes" id="UP001186974">
    <property type="component" value="Unassembled WGS sequence"/>
</dbReference>
<feature type="non-terminal residue" evidence="1">
    <location>
        <position position="103"/>
    </location>
</feature>
<reference evidence="1" key="1">
    <citation type="submission" date="2024-09" db="EMBL/GenBank/DDBJ databases">
        <title>Black Yeasts Isolated from many extreme environments.</title>
        <authorList>
            <person name="Coleine C."/>
            <person name="Stajich J.E."/>
            <person name="Selbmann L."/>
        </authorList>
    </citation>
    <scope>NUCLEOTIDE SEQUENCE</scope>
    <source>
        <strain evidence="1">CCFEE 5737</strain>
    </source>
</reference>
<name>A0ACC3DVY4_9PEZI</name>
<gene>
    <name evidence="1" type="ORF">LTS18_011760</name>
</gene>
<accession>A0ACC3DVY4</accession>
<comment type="caution">
    <text evidence="1">The sequence shown here is derived from an EMBL/GenBank/DDBJ whole genome shotgun (WGS) entry which is preliminary data.</text>
</comment>
<evidence type="ECO:0000313" key="2">
    <source>
        <dbReference type="Proteomes" id="UP001186974"/>
    </source>
</evidence>